<organism evidence="2 3">
    <name type="scientific">Calocera viscosa (strain TUFC12733)</name>
    <dbReference type="NCBI Taxonomy" id="1330018"/>
    <lineage>
        <taxon>Eukaryota</taxon>
        <taxon>Fungi</taxon>
        <taxon>Dikarya</taxon>
        <taxon>Basidiomycota</taxon>
        <taxon>Agaricomycotina</taxon>
        <taxon>Dacrymycetes</taxon>
        <taxon>Dacrymycetales</taxon>
        <taxon>Dacrymycetaceae</taxon>
        <taxon>Calocera</taxon>
    </lineage>
</organism>
<keyword evidence="3" id="KW-1185">Reference proteome</keyword>
<sequence>MSHTHTHTHVPPPPPPPSAAQVQVQDGPPDLDALAPSVYRTRHPLPARPRTALLRVPWPGAREQPAQQVGRGRPGLTVTRSGGVGRRSTDVRSGGDGLEEESEEESEDEGSWEGEREEKWLDPRFGWSGRVRGHKEAMPYPLSYGEEELN</sequence>
<reference evidence="2 3" key="1">
    <citation type="journal article" date="2016" name="Mol. Biol. Evol.">
        <title>Comparative Genomics of Early-Diverging Mushroom-Forming Fungi Provides Insights into the Origins of Lignocellulose Decay Capabilities.</title>
        <authorList>
            <person name="Nagy L.G."/>
            <person name="Riley R."/>
            <person name="Tritt A."/>
            <person name="Adam C."/>
            <person name="Daum C."/>
            <person name="Floudas D."/>
            <person name="Sun H."/>
            <person name="Yadav J.S."/>
            <person name="Pangilinan J."/>
            <person name="Larsson K.H."/>
            <person name="Matsuura K."/>
            <person name="Barry K."/>
            <person name="Labutti K."/>
            <person name="Kuo R."/>
            <person name="Ohm R.A."/>
            <person name="Bhattacharya S.S."/>
            <person name="Shirouzu T."/>
            <person name="Yoshinaga Y."/>
            <person name="Martin F.M."/>
            <person name="Grigoriev I.V."/>
            <person name="Hibbett D.S."/>
        </authorList>
    </citation>
    <scope>NUCLEOTIDE SEQUENCE [LARGE SCALE GENOMIC DNA]</scope>
    <source>
        <strain evidence="2 3">TUFC12733</strain>
    </source>
</reference>
<evidence type="ECO:0000313" key="2">
    <source>
        <dbReference type="EMBL" id="KZO95559.1"/>
    </source>
</evidence>
<gene>
    <name evidence="2" type="ORF">CALVIDRAFT_160906</name>
</gene>
<dbReference type="STRING" id="1330018.A0A167LCT4"/>
<dbReference type="AlphaFoldDB" id="A0A167LCT4"/>
<proteinExistence type="predicted"/>
<accession>A0A167LCT4</accession>
<feature type="region of interest" description="Disordered" evidence="1">
    <location>
        <begin position="1"/>
        <end position="119"/>
    </location>
</feature>
<protein>
    <submittedName>
        <fullName evidence="2">Uncharacterized protein</fullName>
    </submittedName>
</protein>
<evidence type="ECO:0000256" key="1">
    <source>
        <dbReference type="SAM" id="MobiDB-lite"/>
    </source>
</evidence>
<dbReference type="Proteomes" id="UP000076738">
    <property type="component" value="Unassembled WGS sequence"/>
</dbReference>
<dbReference type="EMBL" id="KV417288">
    <property type="protein sequence ID" value="KZO95559.1"/>
    <property type="molecule type" value="Genomic_DNA"/>
</dbReference>
<feature type="compositionally biased region" description="Acidic residues" evidence="1">
    <location>
        <begin position="97"/>
        <end position="112"/>
    </location>
</feature>
<name>A0A167LCT4_CALVF</name>
<evidence type="ECO:0000313" key="3">
    <source>
        <dbReference type="Proteomes" id="UP000076738"/>
    </source>
</evidence>